<sequence>MNDLNEASDINDYRYYRKLVGTQKEVAKMLGFNRKTLSFRENGRAEISVESGLAMRELARQVGYMVDD</sequence>
<dbReference type="InterPro" id="IPR010982">
    <property type="entry name" value="Lambda_DNA-bd_dom_sf"/>
</dbReference>
<dbReference type="PROSITE" id="PS50943">
    <property type="entry name" value="HTH_CROC1"/>
    <property type="match status" value="1"/>
</dbReference>
<feature type="domain" description="HTH cro/C1-type" evidence="1">
    <location>
        <begin position="22"/>
        <end position="50"/>
    </location>
</feature>
<dbReference type="AlphaFoldDB" id="A0A2S7TZ69"/>
<evidence type="ECO:0000313" key="2">
    <source>
        <dbReference type="EMBL" id="PQJ27424.1"/>
    </source>
</evidence>
<protein>
    <recommendedName>
        <fullName evidence="1">HTH cro/C1-type domain-containing protein</fullName>
    </recommendedName>
</protein>
<reference evidence="2 3" key="1">
    <citation type="submission" date="2016-12" db="EMBL/GenBank/DDBJ databases">
        <title>Study of bacterial adaptation to deep sea.</title>
        <authorList>
            <person name="Song J."/>
            <person name="Yoshizawa S."/>
            <person name="Kogure K."/>
        </authorList>
    </citation>
    <scope>NUCLEOTIDE SEQUENCE [LARGE SCALE GENOMIC DNA]</scope>
    <source>
        <strain evidence="2 3">SAORIC-165</strain>
    </source>
</reference>
<dbReference type="EMBL" id="MQWA01000001">
    <property type="protein sequence ID" value="PQJ27424.1"/>
    <property type="molecule type" value="Genomic_DNA"/>
</dbReference>
<keyword evidence="3" id="KW-1185">Reference proteome</keyword>
<dbReference type="Pfam" id="PF01381">
    <property type="entry name" value="HTH_3"/>
    <property type="match status" value="1"/>
</dbReference>
<proteinExistence type="predicted"/>
<dbReference type="RefSeq" id="WP_165788584.1">
    <property type="nucleotide sequence ID" value="NZ_MQWA01000001.1"/>
</dbReference>
<gene>
    <name evidence="2" type="ORF">BSZ32_02205</name>
</gene>
<dbReference type="GO" id="GO:0003677">
    <property type="term" value="F:DNA binding"/>
    <property type="evidence" value="ECO:0007669"/>
    <property type="project" value="InterPro"/>
</dbReference>
<evidence type="ECO:0000313" key="3">
    <source>
        <dbReference type="Proteomes" id="UP000239907"/>
    </source>
</evidence>
<dbReference type="CDD" id="cd00093">
    <property type="entry name" value="HTH_XRE"/>
    <property type="match status" value="1"/>
</dbReference>
<dbReference type="Gene3D" id="1.10.260.40">
    <property type="entry name" value="lambda repressor-like DNA-binding domains"/>
    <property type="match status" value="1"/>
</dbReference>
<accession>A0A2S7TZ69</accession>
<dbReference type="InterPro" id="IPR001387">
    <property type="entry name" value="Cro/C1-type_HTH"/>
</dbReference>
<evidence type="ECO:0000259" key="1">
    <source>
        <dbReference type="PROSITE" id="PS50943"/>
    </source>
</evidence>
<name>A0A2S7TZ69_9BACT</name>
<dbReference type="Proteomes" id="UP000239907">
    <property type="component" value="Unassembled WGS sequence"/>
</dbReference>
<organism evidence="2 3">
    <name type="scientific">Rubritalea profundi</name>
    <dbReference type="NCBI Taxonomy" id="1658618"/>
    <lineage>
        <taxon>Bacteria</taxon>
        <taxon>Pseudomonadati</taxon>
        <taxon>Verrucomicrobiota</taxon>
        <taxon>Verrucomicrobiia</taxon>
        <taxon>Verrucomicrobiales</taxon>
        <taxon>Rubritaleaceae</taxon>
        <taxon>Rubritalea</taxon>
    </lineage>
</organism>
<dbReference type="SUPFAM" id="SSF47413">
    <property type="entry name" value="lambda repressor-like DNA-binding domains"/>
    <property type="match status" value="1"/>
</dbReference>
<comment type="caution">
    <text evidence="2">The sequence shown here is derived from an EMBL/GenBank/DDBJ whole genome shotgun (WGS) entry which is preliminary data.</text>
</comment>